<protein>
    <recommendedName>
        <fullName evidence="3">Peptidase S1 domain-containing protein</fullName>
    </recommendedName>
</protein>
<dbReference type="Gene3D" id="2.40.10.10">
    <property type="entry name" value="Trypsin-like serine proteases"/>
    <property type="match status" value="2"/>
</dbReference>
<evidence type="ECO:0000313" key="1">
    <source>
        <dbReference type="EMBL" id="WIM95013.1"/>
    </source>
</evidence>
<sequence>MALIEVWPGKSVRDRVYRGGHSSTSSFQVRSMWHRRAAAGDKFCTGGKESGEICDWTVSKTGVDVKTDLGLNHNEVTSKSQSGWCPRHGDSGGPVYTVNSDGTVAAKGIISSGSGGGTDHYAGSLDLHQCAIQFTDIYDAYQGFPGSLWLW</sequence>
<gene>
    <name evidence="1" type="ORF">ACTOB_007074</name>
</gene>
<evidence type="ECO:0000313" key="2">
    <source>
        <dbReference type="Proteomes" id="UP001240150"/>
    </source>
</evidence>
<dbReference type="InterPro" id="IPR009003">
    <property type="entry name" value="Peptidase_S1_PA"/>
</dbReference>
<dbReference type="SUPFAM" id="SSF50494">
    <property type="entry name" value="Trypsin-like serine proteases"/>
    <property type="match status" value="1"/>
</dbReference>
<accession>A0ABY8WD91</accession>
<name>A0ABY8WD91_9ACTN</name>
<dbReference type="Proteomes" id="UP001240150">
    <property type="component" value="Chromosome"/>
</dbReference>
<dbReference type="EMBL" id="CP126980">
    <property type="protein sequence ID" value="WIM95013.1"/>
    <property type="molecule type" value="Genomic_DNA"/>
</dbReference>
<evidence type="ECO:0008006" key="3">
    <source>
        <dbReference type="Google" id="ProtNLM"/>
    </source>
</evidence>
<keyword evidence="2" id="KW-1185">Reference proteome</keyword>
<dbReference type="InterPro" id="IPR043504">
    <property type="entry name" value="Peptidase_S1_PA_chymotrypsin"/>
</dbReference>
<proteinExistence type="predicted"/>
<organism evidence="1 2">
    <name type="scientific">Actinoplanes oblitus</name>
    <dbReference type="NCBI Taxonomy" id="3040509"/>
    <lineage>
        <taxon>Bacteria</taxon>
        <taxon>Bacillati</taxon>
        <taxon>Actinomycetota</taxon>
        <taxon>Actinomycetes</taxon>
        <taxon>Micromonosporales</taxon>
        <taxon>Micromonosporaceae</taxon>
        <taxon>Actinoplanes</taxon>
    </lineage>
</organism>
<dbReference type="RefSeq" id="WP_284916280.1">
    <property type="nucleotide sequence ID" value="NZ_CP126980.1"/>
</dbReference>
<reference evidence="1 2" key="1">
    <citation type="submission" date="2023-06" db="EMBL/GenBank/DDBJ databases">
        <authorList>
            <person name="Yushchuk O."/>
            <person name="Binda E."/>
            <person name="Ruckert-Reed C."/>
            <person name="Fedorenko V."/>
            <person name="Kalinowski J."/>
            <person name="Marinelli F."/>
        </authorList>
    </citation>
    <scope>NUCLEOTIDE SEQUENCE [LARGE SCALE GENOMIC DNA]</scope>
    <source>
        <strain evidence="1 2">NRRL 3884</strain>
    </source>
</reference>